<dbReference type="InterPro" id="IPR016181">
    <property type="entry name" value="Acyl_CoA_acyltransferase"/>
</dbReference>
<dbReference type="Proteomes" id="UP000051302">
    <property type="component" value="Unassembled WGS sequence"/>
</dbReference>
<dbReference type="PANTHER" id="PTHR43800">
    <property type="entry name" value="PEPTIDYL-LYSINE N-ACETYLTRANSFERASE YJAB"/>
    <property type="match status" value="1"/>
</dbReference>
<evidence type="ECO:0000259" key="3">
    <source>
        <dbReference type="PROSITE" id="PS51186"/>
    </source>
</evidence>
<name>A0A0R1WIE7_9LACO</name>
<keyword evidence="5" id="KW-1185">Reference proteome</keyword>
<reference evidence="4 5" key="1">
    <citation type="journal article" date="2015" name="Genome Announc.">
        <title>Expanding the biotechnology potential of lactobacilli through comparative genomics of 213 strains and associated genera.</title>
        <authorList>
            <person name="Sun Z."/>
            <person name="Harris H.M."/>
            <person name="McCann A."/>
            <person name="Guo C."/>
            <person name="Argimon S."/>
            <person name="Zhang W."/>
            <person name="Yang X."/>
            <person name="Jeffery I.B."/>
            <person name="Cooney J.C."/>
            <person name="Kagawa T.F."/>
            <person name="Liu W."/>
            <person name="Song Y."/>
            <person name="Salvetti E."/>
            <person name="Wrobel A."/>
            <person name="Rasinkangas P."/>
            <person name="Parkhill J."/>
            <person name="Rea M.C."/>
            <person name="O'Sullivan O."/>
            <person name="Ritari J."/>
            <person name="Douillard F.P."/>
            <person name="Paul Ross R."/>
            <person name="Yang R."/>
            <person name="Briner A.E."/>
            <person name="Felis G.E."/>
            <person name="de Vos W.M."/>
            <person name="Barrangou R."/>
            <person name="Klaenhammer T.R."/>
            <person name="Caufield P.W."/>
            <person name="Cui Y."/>
            <person name="Zhang H."/>
            <person name="O'Toole P.W."/>
        </authorList>
    </citation>
    <scope>NUCLEOTIDE SEQUENCE [LARGE SCALE GENOMIC DNA]</scope>
    <source>
        <strain evidence="4 5">DSM 16982</strain>
    </source>
</reference>
<dbReference type="Gene3D" id="3.40.630.30">
    <property type="match status" value="1"/>
</dbReference>
<dbReference type="InterPro" id="IPR000182">
    <property type="entry name" value="GNAT_dom"/>
</dbReference>
<feature type="domain" description="N-acetyltransferase" evidence="3">
    <location>
        <begin position="3"/>
        <end position="143"/>
    </location>
</feature>
<dbReference type="PATRIC" id="fig|1423774.3.peg.2571"/>
<dbReference type="Pfam" id="PF13508">
    <property type="entry name" value="Acetyltransf_7"/>
    <property type="match status" value="1"/>
</dbReference>
<dbReference type="AlphaFoldDB" id="A0A0R1WIE7"/>
<dbReference type="CDD" id="cd04301">
    <property type="entry name" value="NAT_SF"/>
    <property type="match status" value="1"/>
</dbReference>
<evidence type="ECO:0000256" key="1">
    <source>
        <dbReference type="ARBA" id="ARBA00022679"/>
    </source>
</evidence>
<dbReference type="PANTHER" id="PTHR43800:SF1">
    <property type="entry name" value="PEPTIDYL-LYSINE N-ACETYLTRANSFERASE YJAB"/>
    <property type="match status" value="1"/>
</dbReference>
<evidence type="ECO:0000256" key="2">
    <source>
        <dbReference type="ARBA" id="ARBA00023315"/>
    </source>
</evidence>
<keyword evidence="2" id="KW-0012">Acyltransferase</keyword>
<dbReference type="STRING" id="1423774.FD31_GL002474"/>
<dbReference type="PROSITE" id="PS51186">
    <property type="entry name" value="GNAT"/>
    <property type="match status" value="1"/>
</dbReference>
<comment type="caution">
    <text evidence="4">The sequence shown here is derived from an EMBL/GenBank/DDBJ whole genome shotgun (WGS) entry which is preliminary data.</text>
</comment>
<dbReference type="SUPFAM" id="SSF55729">
    <property type="entry name" value="Acyl-CoA N-acyltransferases (Nat)"/>
    <property type="match status" value="1"/>
</dbReference>
<organism evidence="4 5">
    <name type="scientific">Companilactobacillus nantensis DSM 16982</name>
    <dbReference type="NCBI Taxonomy" id="1423774"/>
    <lineage>
        <taxon>Bacteria</taxon>
        <taxon>Bacillati</taxon>
        <taxon>Bacillota</taxon>
        <taxon>Bacilli</taxon>
        <taxon>Lactobacillales</taxon>
        <taxon>Lactobacillaceae</taxon>
        <taxon>Companilactobacillus</taxon>
    </lineage>
</organism>
<proteinExistence type="predicted"/>
<gene>
    <name evidence="4" type="ORF">FD31_GL002474</name>
</gene>
<keyword evidence="1 4" id="KW-0808">Transferase</keyword>
<dbReference type="EMBL" id="AZFV01000007">
    <property type="protein sequence ID" value="KRM17714.1"/>
    <property type="molecule type" value="Genomic_DNA"/>
</dbReference>
<evidence type="ECO:0000313" key="5">
    <source>
        <dbReference type="Proteomes" id="UP000051302"/>
    </source>
</evidence>
<protein>
    <submittedName>
        <fullName evidence="4">Acetyltransferase</fullName>
    </submittedName>
</protein>
<sequence length="143" mass="16900">MANMIRKMRQDEINVVGEIWLHGNLEAHDFVDKNYWLNYLDDVKEQFKQADIYVYEEHGIQGFAGLKDDYIAGIFVNKSVRGQGIGKKLLDYLKQRYAKLTLDVYAKNTGALKFYQKNNFKIAFEDVDKDNDEKEFQMIWTKE</sequence>
<evidence type="ECO:0000313" key="4">
    <source>
        <dbReference type="EMBL" id="KRM17714.1"/>
    </source>
</evidence>
<dbReference type="GO" id="GO:0016747">
    <property type="term" value="F:acyltransferase activity, transferring groups other than amino-acyl groups"/>
    <property type="evidence" value="ECO:0007669"/>
    <property type="project" value="InterPro"/>
</dbReference>
<accession>A0A0R1WIE7</accession>